<dbReference type="GO" id="GO:0005829">
    <property type="term" value="C:cytosol"/>
    <property type="evidence" value="ECO:0007669"/>
    <property type="project" value="TreeGrafter"/>
</dbReference>
<gene>
    <name evidence="12" type="ORF">AVR91_0200350</name>
</gene>
<dbReference type="GO" id="GO:0004601">
    <property type="term" value="F:peroxidase activity"/>
    <property type="evidence" value="ECO:0007669"/>
    <property type="project" value="UniProtKB-KW"/>
</dbReference>
<dbReference type="InterPro" id="IPR048328">
    <property type="entry name" value="Dyp_perox_C"/>
</dbReference>
<name>A0A1W2M4X6_9PSEU</name>
<dbReference type="InterPro" id="IPR006314">
    <property type="entry name" value="Dyp_peroxidase"/>
</dbReference>
<evidence type="ECO:0000256" key="5">
    <source>
        <dbReference type="ARBA" id="ARBA00022729"/>
    </source>
</evidence>
<protein>
    <submittedName>
        <fullName evidence="12">Peroxidase</fullName>
    </submittedName>
</protein>
<evidence type="ECO:0000256" key="6">
    <source>
        <dbReference type="ARBA" id="ARBA00023002"/>
    </source>
</evidence>
<feature type="domain" description="Dyp-type peroxidase C-terminal" evidence="11">
    <location>
        <begin position="203"/>
        <end position="384"/>
    </location>
</feature>
<dbReference type="Pfam" id="PF20628">
    <property type="entry name" value="Dyp_perox_C"/>
    <property type="match status" value="1"/>
</dbReference>
<evidence type="ECO:0000256" key="2">
    <source>
        <dbReference type="ARBA" id="ARBA00022559"/>
    </source>
</evidence>
<keyword evidence="7" id="KW-0408">Iron</keyword>
<evidence type="ECO:0000256" key="4">
    <source>
        <dbReference type="ARBA" id="ARBA00022723"/>
    </source>
</evidence>
<reference evidence="12 13" key="1">
    <citation type="submission" date="2016-12" db="EMBL/GenBank/DDBJ databases">
        <title>Amycolatopsis keratiniphila subsp. keratiniphila genome sequencing and assembly.</title>
        <authorList>
            <person name="Mayilraj S."/>
            <person name="Kaur N."/>
        </authorList>
    </citation>
    <scope>NUCLEOTIDE SEQUENCE [LARGE SCALE GENOMIC DNA]</scope>
    <source>
        <strain evidence="12 13">DSM 44409</strain>
    </source>
</reference>
<keyword evidence="6" id="KW-0560">Oxidoreductase</keyword>
<proteinExistence type="inferred from homology"/>
<evidence type="ECO:0000256" key="1">
    <source>
        <dbReference type="ARBA" id="ARBA00001970"/>
    </source>
</evidence>
<keyword evidence="3" id="KW-0349">Heme</keyword>
<evidence type="ECO:0000259" key="11">
    <source>
        <dbReference type="Pfam" id="PF20628"/>
    </source>
</evidence>
<comment type="cofactor">
    <cofactor evidence="1">
        <name>heme b</name>
        <dbReference type="ChEBI" id="CHEBI:60344"/>
    </cofactor>
</comment>
<feature type="region of interest" description="Disordered" evidence="9">
    <location>
        <begin position="266"/>
        <end position="318"/>
    </location>
</feature>
<evidence type="ECO:0000313" key="13">
    <source>
        <dbReference type="Proteomes" id="UP000076660"/>
    </source>
</evidence>
<comment type="similarity">
    <text evidence="8">Belongs to the DyP-type peroxidase family.</text>
</comment>
<evidence type="ECO:0000313" key="12">
    <source>
        <dbReference type="EMBL" id="ONF75008.1"/>
    </source>
</evidence>
<dbReference type="InterPro" id="IPR011008">
    <property type="entry name" value="Dimeric_a/b-barrel"/>
</dbReference>
<organism evidence="12 13">
    <name type="scientific">Amycolatopsis keratiniphila subsp. keratiniphila</name>
    <dbReference type="NCBI Taxonomy" id="227715"/>
    <lineage>
        <taxon>Bacteria</taxon>
        <taxon>Bacillati</taxon>
        <taxon>Actinomycetota</taxon>
        <taxon>Actinomycetes</taxon>
        <taxon>Pseudonocardiales</taxon>
        <taxon>Pseudonocardiaceae</taxon>
        <taxon>Amycolatopsis</taxon>
        <taxon>Amycolatopsis japonica group</taxon>
    </lineage>
</organism>
<dbReference type="PROSITE" id="PS51318">
    <property type="entry name" value="TAT"/>
    <property type="match status" value="1"/>
</dbReference>
<keyword evidence="2 12" id="KW-0575">Peroxidase</keyword>
<sequence>MPQQYTSGHRRRRFLQGLVATAGAAALPAITSTEARARSTTEPVAFHGRHQAGVVTPQQPAGLFAAFDVRATGRAELERLLRTLTGRARALTTAGAEDSGGMLGPNPAADHLTVTVGVGASLFDHRYGLASHKPLGLTPMRAFPHDRLDPARCHGDLSLQLCADHHDTVLAALRDITRHLGDQITARWSIDGFLNPPRPTGVQRNLMGFKDGIENPDPASTAEMDRFVWVDGDGHEPGWAVGGTYQVLRIIRMNLEPWDRMTRAEQEHGFGRRHDTGAPLSGGGERETPDYTGDPHGRVTPLDSHARLANPRTPETDHQRILRRGYNYDRALDHTATHDLGVAFCCYQKDIQQQYEPIQTRLDGERLATLLTPIGGGYFYTLPGLRDTDDWYASRLMAAPH</sequence>
<dbReference type="InterPro" id="IPR006311">
    <property type="entry name" value="TAT_signal"/>
</dbReference>
<comment type="caution">
    <text evidence="12">The sequence shown here is derived from an EMBL/GenBank/DDBJ whole genome shotgun (WGS) entry which is preliminary data.</text>
</comment>
<evidence type="ECO:0000256" key="8">
    <source>
        <dbReference type="ARBA" id="ARBA00025737"/>
    </source>
</evidence>
<evidence type="ECO:0000256" key="3">
    <source>
        <dbReference type="ARBA" id="ARBA00022617"/>
    </source>
</evidence>
<dbReference type="PROSITE" id="PS51404">
    <property type="entry name" value="DYP_PEROXIDASE"/>
    <property type="match status" value="1"/>
</dbReference>
<dbReference type="GO" id="GO:0046872">
    <property type="term" value="F:metal ion binding"/>
    <property type="evidence" value="ECO:0007669"/>
    <property type="project" value="UniProtKB-KW"/>
</dbReference>
<dbReference type="PANTHER" id="PTHR30521:SF4">
    <property type="entry name" value="DEFERROCHELATASE"/>
    <property type="match status" value="1"/>
</dbReference>
<feature type="compositionally biased region" description="Basic and acidic residues" evidence="9">
    <location>
        <begin position="284"/>
        <end position="297"/>
    </location>
</feature>
<dbReference type="AlphaFoldDB" id="A0A1W2M4X6"/>
<evidence type="ECO:0000259" key="10">
    <source>
        <dbReference type="Pfam" id="PF04261"/>
    </source>
</evidence>
<evidence type="ECO:0000256" key="7">
    <source>
        <dbReference type="ARBA" id="ARBA00023004"/>
    </source>
</evidence>
<keyword evidence="5" id="KW-0732">Signal</keyword>
<dbReference type="Pfam" id="PF04261">
    <property type="entry name" value="Dyp_perox_N"/>
    <property type="match status" value="1"/>
</dbReference>
<keyword evidence="4" id="KW-0479">Metal-binding</keyword>
<evidence type="ECO:0000256" key="9">
    <source>
        <dbReference type="SAM" id="MobiDB-lite"/>
    </source>
</evidence>
<feature type="compositionally biased region" description="Basic and acidic residues" evidence="9">
    <location>
        <begin position="266"/>
        <end position="276"/>
    </location>
</feature>
<feature type="domain" description="Dyp-type peroxidase N-terminal" evidence="10">
    <location>
        <begin position="51"/>
        <end position="193"/>
    </location>
</feature>
<dbReference type="Proteomes" id="UP000076660">
    <property type="component" value="Unassembled WGS sequence"/>
</dbReference>
<dbReference type="InterPro" id="IPR048327">
    <property type="entry name" value="Dyp_perox_N"/>
</dbReference>
<dbReference type="PANTHER" id="PTHR30521">
    <property type="entry name" value="DEFERROCHELATASE/PEROXIDASE"/>
    <property type="match status" value="1"/>
</dbReference>
<accession>A0A1W2M4X6</accession>
<dbReference type="SUPFAM" id="SSF54909">
    <property type="entry name" value="Dimeric alpha+beta barrel"/>
    <property type="match status" value="1"/>
</dbReference>
<dbReference type="NCBIfam" id="TIGR01413">
    <property type="entry name" value="Dyp_perox_fam"/>
    <property type="match status" value="1"/>
</dbReference>
<dbReference type="EMBL" id="LQMT02000002">
    <property type="protein sequence ID" value="ONF75008.1"/>
    <property type="molecule type" value="Genomic_DNA"/>
</dbReference>
<dbReference type="GO" id="GO:0020037">
    <property type="term" value="F:heme binding"/>
    <property type="evidence" value="ECO:0007669"/>
    <property type="project" value="InterPro"/>
</dbReference>
<dbReference type="RefSeq" id="WP_076857224.1">
    <property type="nucleotide sequence ID" value="NZ_LQMT02000002.1"/>
</dbReference>